<dbReference type="SUPFAM" id="SSF48065">
    <property type="entry name" value="DBL homology domain (DH-domain)"/>
    <property type="match status" value="1"/>
</dbReference>
<gene>
    <name evidence="2" type="ORF">MCOS_LOCUS9529</name>
</gene>
<feature type="region of interest" description="Disordered" evidence="1">
    <location>
        <begin position="638"/>
        <end position="710"/>
    </location>
</feature>
<feature type="compositionally biased region" description="Polar residues" evidence="1">
    <location>
        <begin position="274"/>
        <end position="286"/>
    </location>
</feature>
<feature type="region of interest" description="Disordered" evidence="1">
    <location>
        <begin position="479"/>
        <end position="524"/>
    </location>
</feature>
<protein>
    <recommendedName>
        <fullName evidence="4">DH domain-containing protein</fullName>
    </recommendedName>
</protein>
<organism evidence="2 3">
    <name type="scientific">Mesocestoides corti</name>
    <name type="common">Flatworm</name>
    <dbReference type="NCBI Taxonomy" id="53468"/>
    <lineage>
        <taxon>Eukaryota</taxon>
        <taxon>Metazoa</taxon>
        <taxon>Spiralia</taxon>
        <taxon>Lophotrochozoa</taxon>
        <taxon>Platyhelminthes</taxon>
        <taxon>Cestoda</taxon>
        <taxon>Eucestoda</taxon>
        <taxon>Cyclophyllidea</taxon>
        <taxon>Mesocestoididae</taxon>
        <taxon>Mesocestoides</taxon>
    </lineage>
</organism>
<evidence type="ECO:0008006" key="4">
    <source>
        <dbReference type="Google" id="ProtNLM"/>
    </source>
</evidence>
<accession>A0A0R3UNX9</accession>
<feature type="region of interest" description="Disordered" evidence="1">
    <location>
        <begin position="1"/>
        <end position="63"/>
    </location>
</feature>
<feature type="compositionally biased region" description="Polar residues" evidence="1">
    <location>
        <begin position="653"/>
        <end position="670"/>
    </location>
</feature>
<evidence type="ECO:0000313" key="2">
    <source>
        <dbReference type="EMBL" id="VDD83526.1"/>
    </source>
</evidence>
<feature type="compositionally biased region" description="Low complexity" evidence="1">
    <location>
        <begin position="423"/>
        <end position="435"/>
    </location>
</feature>
<feature type="region of interest" description="Disordered" evidence="1">
    <location>
        <begin position="392"/>
        <end position="455"/>
    </location>
</feature>
<name>A0A0R3UNX9_MESCO</name>
<dbReference type="Proteomes" id="UP000267029">
    <property type="component" value="Unassembled WGS sequence"/>
</dbReference>
<reference evidence="2 3" key="1">
    <citation type="submission" date="2018-10" db="EMBL/GenBank/DDBJ databases">
        <authorList>
            <consortium name="Pathogen Informatics"/>
        </authorList>
    </citation>
    <scope>NUCLEOTIDE SEQUENCE [LARGE SCALE GENOMIC DNA]</scope>
</reference>
<sequence length="1571" mass="175080">MAKRSKSQDPKPPHPTSSKGKERAGSASLCGSFRKLFRASSSKHRLSTSPSPSTSTPLNESKRDRHGLAKCPLSFLANCRALCCCCCCCCPTNSPPLDDLDRRHQRRCWCCCRRPKKALRVSTSEPPPAKVRFDDRRLEASCPPEASPVVRRLRFEDDEISSRDGAAACRTDDAELEVTRVDPVMLDGIQRHDFAADEDEHSASTATVVMDPQVVHFMTHLPDDLLRFQLPRAVFNPPLKATRVLFIVQNTVDTIQSSVENDESSSDRSLDEQLPSSEPTAFDNGSLQEFETPEYLKLEPFVHPIHVRYRTVIPSTPPIVVSIPPNHKSVSTISHVREEYQSNLATWANQIPTHIGPYTLDQWTTESQVRSELPLKVDDRGVEIVYTCLDEPKSVGDGESTTSVSEADTEGELSASDRKEHTSSSTASETSFMSAEQDDTMDEDEYFDPESRNFNPGIEEMIQGIATDAVTQNVESERPRLDLLSQRQPMREEHNVGQSESALQYKETVPSQKALSVDEKREAGSSEISNAFDRSVGTALYADVFDDFVMDQVNTDSCGKEEVREVSLLPEEMQDEYETPTNGSEESTASDHERIVGAEVIQVDDDKDKLKFETLVNSDSTLDSVLQKQVIVEPTLQLQSQRQPMTDEHKIGQSESVSQYEETPSSQKASSLDEKQRAGSSEKSSAFDRSADAASSSKVHNDGVVGQENSEFVEEVKFVREEAKATQEVSSLYQEMSNKEDEKQKAGSSEKSGAFDRSENTAPSTDVYNDAVDSRVSSKLFDKGAYEKDATSDMQESLKLCQGTHTSSETGVPEKDEVEAVEQLPDVCAPGGDAMERQDKLEFETPSTPDSSILNQVTEEPMHLQQPQRQPMTDKHNVGVSDNDELVKNLKFGQICDFGTDGLFEFNECSVESAGLVTVPFCGHWQAGSCVIAGSFDALPHDQVCAVCGVILDSTDFRICDFVKPQVLTTLGMPKESDAEVAKTFSPNVELLVEHTDDIQTDVGLSASIYHLEQMKDFGENADEEEMEPMHLQLVNHSTKVCLPEAVEFHVFEQPFHLRQKDASILVQVAKACRQTVETRLITIPAETVFAADRLNVEQHTRAVADEIVEPSVEDESMSGVRQQSIQLRRQSTHFSLDIDAFDISKCLFNDWLNRQNDHRSYYASFSIDAATRRASSPDLLDVQEDDAVACLDSDNPDRWVVATSATATGRLGAVCLLERPVSHYKQSTGTGGKGTNPREQFREEVLTISNKQQESLMKRRHALTDLMEEEEGYLLRIKMLRNILGQLDGTHFKDEQRSSLPPEMKEAVSGMLPHLDSIIHLSERWMQSFKTICDDKLNSLFGMTSDDADEEQKIDSQHLLEYLFAPRTHFYAYEHLLGCLARYTSRAGQETRALECAMTMLRRLQRRATEAQQLWAFVSNIPSDGSLGTLPSSSGSCVVSQLPQPITRMTLLKGSRDGTDDSNIDEGFLILNPDNLIFISNPPLDKTKHEIAWILPLSSVRIQPGDGTSNATDFEIWNIADDTDPIKPVFTISTPNAVSRQAWLEDIGRALRNKGEVLFLNTGDLERPWR</sequence>
<evidence type="ECO:0000313" key="3">
    <source>
        <dbReference type="Proteomes" id="UP000267029"/>
    </source>
</evidence>
<keyword evidence="3" id="KW-1185">Reference proteome</keyword>
<dbReference type="EMBL" id="UXSR01005755">
    <property type="protein sequence ID" value="VDD83526.1"/>
    <property type="molecule type" value="Genomic_DNA"/>
</dbReference>
<dbReference type="STRING" id="53468.A0A0R3UNX9"/>
<feature type="compositionally biased region" description="Polar residues" evidence="1">
    <location>
        <begin position="727"/>
        <end position="736"/>
    </location>
</feature>
<dbReference type="InterPro" id="IPR035899">
    <property type="entry name" value="DBL_dom_sf"/>
</dbReference>
<feature type="region of interest" description="Disordered" evidence="1">
    <location>
        <begin position="724"/>
        <end position="772"/>
    </location>
</feature>
<feature type="compositionally biased region" description="Low complexity" evidence="1">
    <location>
        <begin position="47"/>
        <end position="57"/>
    </location>
</feature>
<feature type="compositionally biased region" description="Acidic residues" evidence="1">
    <location>
        <begin position="436"/>
        <end position="448"/>
    </location>
</feature>
<evidence type="ECO:0000256" key="1">
    <source>
        <dbReference type="SAM" id="MobiDB-lite"/>
    </source>
</evidence>
<feature type="region of interest" description="Disordered" evidence="1">
    <location>
        <begin position="567"/>
        <end position="595"/>
    </location>
</feature>
<feature type="region of interest" description="Disordered" evidence="1">
    <location>
        <begin position="257"/>
        <end position="286"/>
    </location>
</feature>
<feature type="compositionally biased region" description="Basic residues" evidence="1">
    <location>
        <begin position="35"/>
        <end position="46"/>
    </location>
</feature>
<feature type="compositionally biased region" description="Basic and acidic residues" evidence="1">
    <location>
        <begin position="1"/>
        <end position="12"/>
    </location>
</feature>
<proteinExistence type="predicted"/>
<dbReference type="OrthoDB" id="10072266at2759"/>